<dbReference type="GeneID" id="19957222"/>
<dbReference type="AlphaFoldDB" id="T0PX84"/>
<dbReference type="RefSeq" id="XP_008620931.1">
    <property type="nucleotide sequence ID" value="XM_008622709.1"/>
</dbReference>
<feature type="transmembrane region" description="Helical" evidence="1">
    <location>
        <begin position="454"/>
        <end position="475"/>
    </location>
</feature>
<dbReference type="InParanoid" id="T0PX84"/>
<feature type="transmembrane region" description="Helical" evidence="1">
    <location>
        <begin position="501"/>
        <end position="524"/>
    </location>
</feature>
<gene>
    <name evidence="2" type="ORF">SDRG_16495</name>
</gene>
<evidence type="ECO:0000313" key="3">
    <source>
        <dbReference type="Proteomes" id="UP000030762"/>
    </source>
</evidence>
<organism evidence="2 3">
    <name type="scientific">Saprolegnia diclina (strain VS20)</name>
    <dbReference type="NCBI Taxonomy" id="1156394"/>
    <lineage>
        <taxon>Eukaryota</taxon>
        <taxon>Sar</taxon>
        <taxon>Stramenopiles</taxon>
        <taxon>Oomycota</taxon>
        <taxon>Saprolegniomycetes</taxon>
        <taxon>Saprolegniales</taxon>
        <taxon>Saprolegniaceae</taxon>
        <taxon>Saprolegnia</taxon>
    </lineage>
</organism>
<evidence type="ECO:0000313" key="2">
    <source>
        <dbReference type="EMBL" id="EQC25640.1"/>
    </source>
</evidence>
<proteinExistence type="predicted"/>
<name>T0PX84_SAPDV</name>
<protein>
    <submittedName>
        <fullName evidence="2">Uncharacterized protein</fullName>
    </submittedName>
</protein>
<evidence type="ECO:0000256" key="1">
    <source>
        <dbReference type="SAM" id="Phobius"/>
    </source>
</evidence>
<keyword evidence="3" id="KW-1185">Reference proteome</keyword>
<keyword evidence="1" id="KW-0472">Membrane</keyword>
<keyword evidence="1" id="KW-0812">Transmembrane</keyword>
<dbReference type="OrthoDB" id="162496at2759"/>
<sequence>MVQHLCSWITAAAGEPVGRFDTLPPASELSSRRASSWARRVSYKQFLVLDALLRSLNLVINIYSIAAFLQTSSLVDNLLMRQASFMDDIVHGVYNLTPLLPVDVKIQSILQQGHAGQSKRIGVRDASLAFPGGNHSLSWCMRVNISLGVQYHTMYNHDGVSRRLLRFVHTNLPPSCVGWTVASGGSHDAPRLHVVDDARSGYGTSYLHCTDQRYYMPPLGLAANVSQFRFRAGYIVAQQRDAGGVLSVETHISQCKAEKIGDSLVYKVSPAIEGDDTEDVNILFGQKSRLLTFLDYVGQLLVFGVLTRELWRLTSRRTTRIPTQTSAYYTAILDTLLHRPRPEIPTLDAGRSVLSLSQLWLANPWYLVGNGMYAIGTTTEVQTLVEVFFWQASLNGNVADLLQAAMYAMRHAWVCVGIWTFLRWLVTTRHLPPGVMTYLGRPIRTIERYCSCRSIVLGFIVGFLVGGFTRGSLYLTERVNVVDMGNGMAEAAVWGSEDMTTLLMCDTFGLLVTALIAVCMRCLLQKARPNHGRNSFLRAIDAHRRGSGFDLAELLVGSRSLSLGTHWVLVLPVADLYLVYSSVNLCAYTAMQTLPRAAPGHALRCETLDDGRTLAFVDAGVIVPGLVALQAEHPGYEFCAVI</sequence>
<dbReference type="VEuPathDB" id="FungiDB:SDRG_16495"/>
<reference evidence="2 3" key="1">
    <citation type="submission" date="2012-04" db="EMBL/GenBank/DDBJ databases">
        <title>The Genome Sequence of Saprolegnia declina VS20.</title>
        <authorList>
            <consortium name="The Broad Institute Genome Sequencing Platform"/>
            <person name="Russ C."/>
            <person name="Nusbaum C."/>
            <person name="Tyler B."/>
            <person name="van West P."/>
            <person name="Dieguez-Uribeondo J."/>
            <person name="de Bruijn I."/>
            <person name="Tripathy S."/>
            <person name="Jiang R."/>
            <person name="Young S.K."/>
            <person name="Zeng Q."/>
            <person name="Gargeya S."/>
            <person name="Fitzgerald M."/>
            <person name="Haas B."/>
            <person name="Abouelleil A."/>
            <person name="Alvarado L."/>
            <person name="Arachchi H.M."/>
            <person name="Berlin A."/>
            <person name="Chapman S.B."/>
            <person name="Goldberg J."/>
            <person name="Griggs A."/>
            <person name="Gujja S."/>
            <person name="Hansen M."/>
            <person name="Howarth C."/>
            <person name="Imamovic A."/>
            <person name="Larimer J."/>
            <person name="McCowen C."/>
            <person name="Montmayeur A."/>
            <person name="Murphy C."/>
            <person name="Neiman D."/>
            <person name="Pearson M."/>
            <person name="Priest M."/>
            <person name="Roberts A."/>
            <person name="Saif S."/>
            <person name="Shea T."/>
            <person name="Sisk P."/>
            <person name="Sykes S."/>
            <person name="Wortman J."/>
            <person name="Nusbaum C."/>
            <person name="Birren B."/>
        </authorList>
    </citation>
    <scope>NUCLEOTIDE SEQUENCE [LARGE SCALE GENOMIC DNA]</scope>
    <source>
        <strain evidence="2 3">VS20</strain>
    </source>
</reference>
<accession>T0PX84</accession>
<dbReference type="EMBL" id="JH767263">
    <property type="protein sequence ID" value="EQC25640.1"/>
    <property type="molecule type" value="Genomic_DNA"/>
</dbReference>
<dbReference type="Proteomes" id="UP000030762">
    <property type="component" value="Unassembled WGS sequence"/>
</dbReference>
<keyword evidence="1" id="KW-1133">Transmembrane helix</keyword>